<feature type="compositionally biased region" description="Low complexity" evidence="1">
    <location>
        <begin position="1"/>
        <end position="18"/>
    </location>
</feature>
<dbReference type="eggNOG" id="COG0631">
    <property type="taxonomic scope" value="Bacteria"/>
</dbReference>
<evidence type="ECO:0000313" key="4">
    <source>
        <dbReference type="Proteomes" id="UP000007842"/>
    </source>
</evidence>
<dbReference type="AlphaFoldDB" id="G8WRA1"/>
<evidence type="ECO:0000313" key="3">
    <source>
        <dbReference type="EMBL" id="AEW92920.1"/>
    </source>
</evidence>
<dbReference type="Gene3D" id="3.60.40.10">
    <property type="entry name" value="PPM-type phosphatase domain"/>
    <property type="match status" value="1"/>
</dbReference>
<dbReference type="HOGENOM" id="CLU_078215_0_0_11"/>
<organism evidence="3 4">
    <name type="scientific">Streptantibioticus cattleyicolor (strain ATCC 35852 / DSM 46488 / JCM 4925 / NBRC 14057 / NRRL 8057)</name>
    <name type="common">Streptomyces cattleya</name>
    <dbReference type="NCBI Taxonomy" id="1003195"/>
    <lineage>
        <taxon>Bacteria</taxon>
        <taxon>Bacillati</taxon>
        <taxon>Actinomycetota</taxon>
        <taxon>Actinomycetes</taxon>
        <taxon>Kitasatosporales</taxon>
        <taxon>Streptomycetaceae</taxon>
        <taxon>Streptantibioticus</taxon>
    </lineage>
</organism>
<dbReference type="SMART" id="SM00332">
    <property type="entry name" value="PP2Cc"/>
    <property type="match status" value="1"/>
</dbReference>
<gene>
    <name evidence="3" type="ordered locus">SCATT_05490</name>
</gene>
<dbReference type="EMBL" id="CP003219">
    <property type="protein sequence ID" value="AEW92920.1"/>
    <property type="molecule type" value="Genomic_DNA"/>
</dbReference>
<proteinExistence type="predicted"/>
<dbReference type="InterPro" id="IPR036457">
    <property type="entry name" value="PPM-type-like_dom_sf"/>
</dbReference>
<reference evidence="4" key="1">
    <citation type="submission" date="2011-12" db="EMBL/GenBank/DDBJ databases">
        <title>Complete genome sequence of Streptomyces cattleya strain DSM 46488.</title>
        <authorList>
            <person name="Ou H.-Y."/>
            <person name="Li P."/>
            <person name="Zhao C."/>
            <person name="O'Hagan D."/>
            <person name="Deng Z."/>
        </authorList>
    </citation>
    <scope>NUCLEOTIDE SEQUENCE [LARGE SCALE GENOMIC DNA]</scope>
    <source>
        <strain evidence="4">ATCC 35852 / DSM 46488 / JCM 4925 / NBRC 14057 / NRRL 8057</strain>
    </source>
</reference>
<evidence type="ECO:0000256" key="1">
    <source>
        <dbReference type="SAM" id="MobiDB-lite"/>
    </source>
</evidence>
<dbReference type="Pfam" id="PF13672">
    <property type="entry name" value="PP2C_2"/>
    <property type="match status" value="1"/>
</dbReference>
<feature type="region of interest" description="Disordered" evidence="1">
    <location>
        <begin position="1"/>
        <end position="22"/>
    </location>
</feature>
<dbReference type="KEGG" id="scy:SCATT_05490"/>
<dbReference type="PROSITE" id="PS51746">
    <property type="entry name" value="PPM_2"/>
    <property type="match status" value="1"/>
</dbReference>
<dbReference type="Proteomes" id="UP000007842">
    <property type="component" value="Chromosome"/>
</dbReference>
<accession>G8WRA1</accession>
<protein>
    <recommendedName>
        <fullName evidence="2">PPM-type phosphatase domain-containing protein</fullName>
    </recommendedName>
</protein>
<dbReference type="SUPFAM" id="SSF81606">
    <property type="entry name" value="PP2C-like"/>
    <property type="match status" value="1"/>
</dbReference>
<dbReference type="PATRIC" id="fig|1003195.29.peg.543"/>
<sequence length="246" mass="25378">MLAMTTARAQTVTTATATRQGSRPCNADAAAVHRVPGTRLIGAAVVDGIGSNPAVARLAEIAAEVIARVAPRKTPVLGILAAAELVAAPADRNPIDPDAVAVAAVAEPGRRTGIAWTGDARAYGWDGTTLTQLTTDQTVGEYLRANSGGGGPVELLAQAHDNWLRASLGRSSISTVHTVGTDARLVLLTSDGVHDHIPHKVLEALVREHAENAQALVEAVVEVAEPDETGYRDDATAVVLVTTTTA</sequence>
<evidence type="ECO:0000259" key="2">
    <source>
        <dbReference type="PROSITE" id="PS51746"/>
    </source>
</evidence>
<dbReference type="STRING" id="1003195.SCATT_05490"/>
<keyword evidence="4" id="KW-1185">Reference proteome</keyword>
<name>G8WRA1_STREN</name>
<feature type="domain" description="PPM-type phosphatase" evidence="2">
    <location>
        <begin position="13"/>
        <end position="242"/>
    </location>
</feature>
<dbReference type="InterPro" id="IPR001932">
    <property type="entry name" value="PPM-type_phosphatase-like_dom"/>
</dbReference>